<dbReference type="EMBL" id="ML210204">
    <property type="protein sequence ID" value="TFK24215.1"/>
    <property type="molecule type" value="Genomic_DNA"/>
</dbReference>
<protein>
    <submittedName>
        <fullName evidence="5">Ankyrin repeat protein</fullName>
    </submittedName>
</protein>
<evidence type="ECO:0000313" key="6">
    <source>
        <dbReference type="Proteomes" id="UP000307440"/>
    </source>
</evidence>
<dbReference type="PROSITE" id="PS50297">
    <property type="entry name" value="ANK_REP_REGION"/>
    <property type="match status" value="2"/>
</dbReference>
<feature type="compositionally biased region" description="Acidic residues" evidence="4">
    <location>
        <begin position="634"/>
        <end position="651"/>
    </location>
</feature>
<proteinExistence type="predicted"/>
<dbReference type="Pfam" id="PF12796">
    <property type="entry name" value="Ank_2"/>
    <property type="match status" value="3"/>
</dbReference>
<feature type="compositionally biased region" description="Acidic residues" evidence="4">
    <location>
        <begin position="672"/>
        <end position="682"/>
    </location>
</feature>
<dbReference type="PANTHER" id="PTHR24198">
    <property type="entry name" value="ANKYRIN REPEAT AND PROTEIN KINASE DOMAIN-CONTAINING PROTEIN"/>
    <property type="match status" value="1"/>
</dbReference>
<feature type="repeat" description="ANK" evidence="3">
    <location>
        <begin position="1524"/>
        <end position="1556"/>
    </location>
</feature>
<sequence length="1806" mass="201679">MPRSPNAEAFISQILNLDRRPGASLDDVLKPSIEDEAELRRYFATDRGHARLSDPYVGLVDVFDAPEEIRKIRARVVNDDEDLTAKYVMPLTDRNRRPNSSPAMVADIDEFKKNWAVFTEGSLSQLVDWNNVIAAGGSVLACLTPLSGEDNESKRAIRKHYHSVAYPTSDVDLFLWGLNAEQAEVKIQSIYKAVRDSVPWDVTCIRTNHTVSIHSQYPYRSVQIILRLYLSPAEILAGFDVDAPCFAYDGTKIWGNPRAIVAMMRQCNTVDMTRRSPSYEVRLAKYARRGFEVYVPDLAREKVDPTIYERSIVKMQGLARLLVLEKLQDGDARYTFLDSRRQLRGRPNALTRYQRKKRKYKGDLKQETAIGGLEMNDYDVASLHIPYGPGWDARRIDKLVYQTDLGMNSTFNPKNKNRRLHRHPAFFGTMEECIKDCCGSCPKPIDDDEKELQAKETEIYITGRIQFMEENPGRQSMTGSFKPIDTGEWSEQVYVKEQDHFFAAIASDDLEAVKQHLQSDTLNLNNRDHVGRTCLHVAIFANSPTIACELIDAGVRISARLPDGRSALHLAARFDQISVVRKLLERNVINKKQQSAPVEANNPFDDKEAVTDRPSSADDWSSDENDGRAVTDKMEDDDDDDDEADDEDEGEDSKPDSKKKVVVESATNAGDLPEDEDDAPDVFDIDDCDWDFGFTPLAYAVLFASSTMVDTFINLGACATKPTTINHHQTTQLHPLSLTILREDEDEACRVARSLITGGASSTTADTALVTIFHRIVSGKKPKLLNTILSADSDASTVLDFPSIHWSDVTFPILSAIVNRDYSTLAVLLAHGVKTTFVEEDITRARDAADPKTRMNLFRYGVTDYVSQCYMPLESAIAQEDDVVQLLVAFCASVNLPIKSAVRSYASANDRATLWDWLADAVDRIDDLIAQADTIVVGSSPESLDVDLTGWKQHLAKLKLEDSFQTPTSIYLERHKQQSQEQKLMSLQRFKEYLAGTHALFQTQSAKGWSEMFPDLETTIVATSGGRTAKALRPAATATATTYDQTAPKYREIPSGYGSAIPVAAHLNEAYDQLFEACFSGKTDKIKELCLPAKDGTQDESKRLLKICVQIALDNNEYNRTGWTPLYAACEGRQWTTAKLIVAIAASQYTPSDKDKEVHFSTSGVNLDDDSDDEGSYDSDDSESTVDNHKHEEKFIDISKMSSVVQSDVHPRTLITATLSWLKSTESKNTTMQYTSLLGKAVMKEDLEAFINISALYRTLSEPVDMGAQLFQLVVSQDNPEILHECIRRTGYGLDFDAAKKATEHLPPIVNDQNRVYLGLDVHGKKRGDLAKKNDPNATSASEKQTEPLVWHAAGVGSKKIMEYLSGAKPLAAFRYYATHYSDSRAEQLRRVADLEQVLPAWLGWSSNALGDSPLTAAVRGNNIEMIKLLFANNPRCLKLSLEQKIKFGGQNIFMVAVMNGCNSAVLDFLLARGVSPVERDKNKRWNVYHYACHGNYPETVEYLLKKLPRDVTEELLMQTSKVNLNTPLHTATAVGAYQVVKKLVQFDSNFTLVRNIDGQTPLHIACNKGFAETVKVLLESGASQHAGLYMEDGVGQTPVESLWLKRLSEVLSSQQTGSYFRYNRKPSTLDLRRIPTQNHTVHMVRVNIEHLEKDIPRLQEIVDILVAEGTPSNPGEFALKLASFIETLKRTLATLKADESKVTEASAPPAPQLVSRAKKGSSDSSGFERTGKVVLEFGGAVNLPGQRDLVKLFDVQASVKANLDRVFNSRNTDDEDSDAEEDEDLKTWQQGNIYLAILKEYPQED</sequence>
<dbReference type="SUPFAM" id="SSF48403">
    <property type="entry name" value="Ankyrin repeat"/>
    <property type="match status" value="2"/>
</dbReference>
<keyword evidence="2 3" id="KW-0040">ANK repeat</keyword>
<accession>A0A5C3KVG7</accession>
<feature type="repeat" description="ANK" evidence="3">
    <location>
        <begin position="1558"/>
        <end position="1584"/>
    </location>
</feature>
<dbReference type="Gene3D" id="1.25.40.20">
    <property type="entry name" value="Ankyrin repeat-containing domain"/>
    <property type="match status" value="4"/>
</dbReference>
<dbReference type="PROSITE" id="PS50088">
    <property type="entry name" value="ANK_REPEAT"/>
    <property type="match status" value="3"/>
</dbReference>
<gene>
    <name evidence="5" type="ORF">FA15DRAFT_756675</name>
</gene>
<dbReference type="OrthoDB" id="539213at2759"/>
<reference evidence="5 6" key="1">
    <citation type="journal article" date="2019" name="Nat. Ecol. Evol.">
        <title>Megaphylogeny resolves global patterns of mushroom evolution.</title>
        <authorList>
            <person name="Varga T."/>
            <person name="Krizsan K."/>
            <person name="Foldi C."/>
            <person name="Dima B."/>
            <person name="Sanchez-Garcia M."/>
            <person name="Sanchez-Ramirez S."/>
            <person name="Szollosi G.J."/>
            <person name="Szarkandi J.G."/>
            <person name="Papp V."/>
            <person name="Albert L."/>
            <person name="Andreopoulos W."/>
            <person name="Angelini C."/>
            <person name="Antonin V."/>
            <person name="Barry K.W."/>
            <person name="Bougher N.L."/>
            <person name="Buchanan P."/>
            <person name="Buyck B."/>
            <person name="Bense V."/>
            <person name="Catcheside P."/>
            <person name="Chovatia M."/>
            <person name="Cooper J."/>
            <person name="Damon W."/>
            <person name="Desjardin D."/>
            <person name="Finy P."/>
            <person name="Geml J."/>
            <person name="Haridas S."/>
            <person name="Hughes K."/>
            <person name="Justo A."/>
            <person name="Karasinski D."/>
            <person name="Kautmanova I."/>
            <person name="Kiss B."/>
            <person name="Kocsube S."/>
            <person name="Kotiranta H."/>
            <person name="LaButti K.M."/>
            <person name="Lechner B.E."/>
            <person name="Liimatainen K."/>
            <person name="Lipzen A."/>
            <person name="Lukacs Z."/>
            <person name="Mihaltcheva S."/>
            <person name="Morgado L.N."/>
            <person name="Niskanen T."/>
            <person name="Noordeloos M.E."/>
            <person name="Ohm R.A."/>
            <person name="Ortiz-Santana B."/>
            <person name="Ovrebo C."/>
            <person name="Racz N."/>
            <person name="Riley R."/>
            <person name="Savchenko A."/>
            <person name="Shiryaev A."/>
            <person name="Soop K."/>
            <person name="Spirin V."/>
            <person name="Szebenyi C."/>
            <person name="Tomsovsky M."/>
            <person name="Tulloss R.E."/>
            <person name="Uehling J."/>
            <person name="Grigoriev I.V."/>
            <person name="Vagvolgyi C."/>
            <person name="Papp T."/>
            <person name="Martin F.M."/>
            <person name="Miettinen O."/>
            <person name="Hibbett D.S."/>
            <person name="Nagy L.G."/>
        </authorList>
    </citation>
    <scope>NUCLEOTIDE SEQUENCE [LARGE SCALE GENOMIC DNA]</scope>
    <source>
        <strain evidence="5 6">CBS 121175</strain>
    </source>
</reference>
<organism evidence="5 6">
    <name type="scientific">Coprinopsis marcescibilis</name>
    <name type="common">Agaric fungus</name>
    <name type="synonym">Psathyrella marcescibilis</name>
    <dbReference type="NCBI Taxonomy" id="230819"/>
    <lineage>
        <taxon>Eukaryota</taxon>
        <taxon>Fungi</taxon>
        <taxon>Dikarya</taxon>
        <taxon>Basidiomycota</taxon>
        <taxon>Agaricomycotina</taxon>
        <taxon>Agaricomycetes</taxon>
        <taxon>Agaricomycetidae</taxon>
        <taxon>Agaricales</taxon>
        <taxon>Agaricineae</taxon>
        <taxon>Psathyrellaceae</taxon>
        <taxon>Coprinopsis</taxon>
    </lineage>
</organism>
<dbReference type="PANTHER" id="PTHR24198:SF169">
    <property type="entry name" value="NON-SPECIFIC SERINE_THREONINE PROTEIN KINASE"/>
    <property type="match status" value="1"/>
</dbReference>
<feature type="compositionally biased region" description="Acidic residues" evidence="4">
    <location>
        <begin position="1167"/>
        <end position="1184"/>
    </location>
</feature>
<evidence type="ECO:0000256" key="4">
    <source>
        <dbReference type="SAM" id="MobiDB-lite"/>
    </source>
</evidence>
<dbReference type="SMART" id="SM00248">
    <property type="entry name" value="ANK"/>
    <property type="match status" value="11"/>
</dbReference>
<feature type="region of interest" description="Disordered" evidence="4">
    <location>
        <begin position="594"/>
        <end position="682"/>
    </location>
</feature>
<evidence type="ECO:0000256" key="2">
    <source>
        <dbReference type="ARBA" id="ARBA00023043"/>
    </source>
</evidence>
<evidence type="ECO:0000256" key="1">
    <source>
        <dbReference type="ARBA" id="ARBA00022737"/>
    </source>
</evidence>
<dbReference type="InterPro" id="IPR002110">
    <property type="entry name" value="Ankyrin_rpt"/>
</dbReference>
<dbReference type="Proteomes" id="UP000307440">
    <property type="component" value="Unassembled WGS sequence"/>
</dbReference>
<feature type="region of interest" description="Disordered" evidence="4">
    <location>
        <begin position="1700"/>
        <end position="1728"/>
    </location>
</feature>
<keyword evidence="1" id="KW-0677">Repeat</keyword>
<evidence type="ECO:0000313" key="5">
    <source>
        <dbReference type="EMBL" id="TFK24215.1"/>
    </source>
</evidence>
<feature type="region of interest" description="Disordered" evidence="4">
    <location>
        <begin position="1154"/>
        <end position="1189"/>
    </location>
</feature>
<name>A0A5C3KVG7_COPMA</name>
<feature type="repeat" description="ANK" evidence="3">
    <location>
        <begin position="563"/>
        <end position="588"/>
    </location>
</feature>
<dbReference type="STRING" id="230819.A0A5C3KVG7"/>
<feature type="compositionally biased region" description="Basic and acidic residues" evidence="4">
    <location>
        <begin position="652"/>
        <end position="662"/>
    </location>
</feature>
<keyword evidence="6" id="KW-1185">Reference proteome</keyword>
<dbReference type="InterPro" id="IPR036770">
    <property type="entry name" value="Ankyrin_rpt-contain_sf"/>
</dbReference>
<evidence type="ECO:0000256" key="3">
    <source>
        <dbReference type="PROSITE-ProRule" id="PRU00023"/>
    </source>
</evidence>